<dbReference type="eggNOG" id="COG3650">
    <property type="taxonomic scope" value="Bacteria"/>
</dbReference>
<protein>
    <submittedName>
        <fullName evidence="2">Lipoprotein</fullName>
    </submittedName>
</protein>
<dbReference type="HOGENOM" id="CLU_1239282_0_0_6"/>
<gene>
    <name evidence="2" type="ORF">PSAKL28_12060</name>
</gene>
<name>A0A077F4M9_9PSED</name>
<reference evidence="2 3" key="1">
    <citation type="submission" date="2014-07" db="EMBL/GenBank/DDBJ databases">
        <authorList>
            <person name="Lee K."/>
            <person name="Lim J.Y."/>
            <person name="Hwang I."/>
        </authorList>
    </citation>
    <scope>NUCLEOTIDE SEQUENCE [LARGE SCALE GENOMIC DNA]</scope>
    <source>
        <strain evidence="2 3">KL28</strain>
    </source>
</reference>
<dbReference type="KEGG" id="palk:PSAKL28_12060"/>
<dbReference type="Proteomes" id="UP000028931">
    <property type="component" value="Chromosome"/>
</dbReference>
<feature type="chain" id="PRO_5001718009" evidence="1">
    <location>
        <begin position="18"/>
        <end position="224"/>
    </location>
</feature>
<dbReference type="OrthoDB" id="8776561at2"/>
<dbReference type="AlphaFoldDB" id="A0A077F4M9"/>
<dbReference type="EMBL" id="CP009048">
    <property type="protein sequence ID" value="AIL60432.1"/>
    <property type="molecule type" value="Genomic_DNA"/>
</dbReference>
<keyword evidence="1" id="KW-0732">Signal</keyword>
<dbReference type="RefSeq" id="WP_038607933.1">
    <property type="nucleotide sequence ID" value="NZ_CP009048.1"/>
</dbReference>
<keyword evidence="2" id="KW-0449">Lipoprotein</keyword>
<accession>A0A077F4M9</accession>
<evidence type="ECO:0000256" key="1">
    <source>
        <dbReference type="SAM" id="SignalP"/>
    </source>
</evidence>
<proteinExistence type="predicted"/>
<sequence length="224" mass="23766">MRAAPSLLLVALLPLFAGCQMLAEKPQAASTAGMTRMQGELTAKGGQLLFKPCTENRHFAVFDSGNTGVLQEAAALAGEPGTLFADISGNLSAGQKAGSDGQLNVQRLYRVENSSSACSDPNFKRLTVRAHGNEPDWDLKASGKGMVLTRPGVPELAVPFLEEQLPDGRFSLSTEANGQRVDLWVAPQRCVDTMSGAVSHLSAELRVNGQTLRGCAYYGGSRND</sequence>
<evidence type="ECO:0000313" key="3">
    <source>
        <dbReference type="Proteomes" id="UP000028931"/>
    </source>
</evidence>
<evidence type="ECO:0000313" key="2">
    <source>
        <dbReference type="EMBL" id="AIL60432.1"/>
    </source>
</evidence>
<organism evidence="2 3">
    <name type="scientific">Pseudomonas alkylphenolica</name>
    <dbReference type="NCBI Taxonomy" id="237609"/>
    <lineage>
        <taxon>Bacteria</taxon>
        <taxon>Pseudomonadati</taxon>
        <taxon>Pseudomonadota</taxon>
        <taxon>Gammaproteobacteria</taxon>
        <taxon>Pseudomonadales</taxon>
        <taxon>Pseudomonadaceae</taxon>
        <taxon>Pseudomonas</taxon>
    </lineage>
</organism>
<feature type="signal peptide" evidence="1">
    <location>
        <begin position="1"/>
        <end position="17"/>
    </location>
</feature>
<dbReference type="PROSITE" id="PS51257">
    <property type="entry name" value="PROKAR_LIPOPROTEIN"/>
    <property type="match status" value="1"/>
</dbReference>